<evidence type="ECO:0000313" key="7">
    <source>
        <dbReference type="Proteomes" id="UP000286954"/>
    </source>
</evidence>
<dbReference type="InterPro" id="IPR029063">
    <property type="entry name" value="SAM-dependent_MTases_sf"/>
</dbReference>
<dbReference type="CDD" id="cd02440">
    <property type="entry name" value="AdoMet_MTases"/>
    <property type="match status" value="1"/>
</dbReference>
<accession>A0A3T0EAJ0</accession>
<evidence type="ECO:0000256" key="1">
    <source>
        <dbReference type="ARBA" id="ARBA00010815"/>
    </source>
</evidence>
<dbReference type="Gene3D" id="3.40.50.150">
    <property type="entry name" value="Vaccinia Virus protein VP39"/>
    <property type="match status" value="1"/>
</dbReference>
<dbReference type="GO" id="GO:0032259">
    <property type="term" value="P:methylation"/>
    <property type="evidence" value="ECO:0007669"/>
    <property type="project" value="UniProtKB-KW"/>
</dbReference>
<keyword evidence="5" id="KW-0443">Lipid metabolism</keyword>
<proteinExistence type="inferred from homology"/>
<evidence type="ECO:0000256" key="2">
    <source>
        <dbReference type="ARBA" id="ARBA00022603"/>
    </source>
</evidence>
<sequence>MTDAALSSFDASRPLQACKDTIARLQGVPRLFKAGLTLLLKFGTGSLTVVLPDGRSLRFQGKAPGADAVMEVQDYAMVRRVFAGGDVGFAESYMAGQWTTPDLAKVLEVFSANLDKINNIEKGGPLTRMAHWVWHRLRANTKAQARKNIEAHYDLGNAFYELWLDPSMTYSAARFTAPDLGLEAAQKEKYASLARLIGLEPGMHVLEIGCGWGGFAEYAASEIGARVTCLTLSPSQRDYALERMERAGLSDRVEIKLQDYRDETGSYDAVASIEMFEAVGEEYWPSYFAKVRECLKPGGKAGLQIITIRDDLFDSYRKRADFIQRYIFPGGILPSVERLNGEFAKAELNSVTAEMFGVDYADTLAHWMERFQAAWPQIEPMGFDLRFRRMWEFYLAYCEAGFRTGRIDVGQFVLER</sequence>
<keyword evidence="7" id="KW-1185">Reference proteome</keyword>
<dbReference type="GO" id="GO:0008610">
    <property type="term" value="P:lipid biosynthetic process"/>
    <property type="evidence" value="ECO:0007669"/>
    <property type="project" value="InterPro"/>
</dbReference>
<keyword evidence="3" id="KW-0808">Transferase</keyword>
<comment type="similarity">
    <text evidence="1">Belongs to the CFA/CMAS family.</text>
</comment>
<evidence type="ECO:0000256" key="3">
    <source>
        <dbReference type="ARBA" id="ARBA00022679"/>
    </source>
</evidence>
<dbReference type="RefSeq" id="WP_127566910.1">
    <property type="nucleotide sequence ID" value="NZ_BMFB01000003.1"/>
</dbReference>
<reference evidence="6 7" key="1">
    <citation type="submission" date="2016-12" db="EMBL/GenBank/DDBJ databases">
        <title>The genome of dimorphic prosthecate Glycocaulis alkaliphilus 6b-8t, isolated from crude oil dictates its adaptability in petroleum environments.</title>
        <authorList>
            <person name="Wu X.-L."/>
            <person name="Geng S."/>
        </authorList>
    </citation>
    <scope>NUCLEOTIDE SEQUENCE [LARGE SCALE GENOMIC DNA]</scope>
    <source>
        <strain evidence="6 7">6B-8</strain>
    </source>
</reference>
<organism evidence="6 7">
    <name type="scientific">Glycocaulis alkaliphilus</name>
    <dbReference type="NCBI Taxonomy" id="1434191"/>
    <lineage>
        <taxon>Bacteria</taxon>
        <taxon>Pseudomonadati</taxon>
        <taxon>Pseudomonadota</taxon>
        <taxon>Alphaproteobacteria</taxon>
        <taxon>Maricaulales</taxon>
        <taxon>Maricaulaceae</taxon>
        <taxon>Glycocaulis</taxon>
    </lineage>
</organism>
<dbReference type="PANTHER" id="PTHR43667:SF2">
    <property type="entry name" value="FATTY ACID C-METHYL TRANSFERASE"/>
    <property type="match status" value="1"/>
</dbReference>
<gene>
    <name evidence="6" type="ORF">X907_1644</name>
</gene>
<evidence type="ECO:0000256" key="5">
    <source>
        <dbReference type="ARBA" id="ARBA00023098"/>
    </source>
</evidence>
<dbReference type="Pfam" id="PF02353">
    <property type="entry name" value="CMAS"/>
    <property type="match status" value="1"/>
</dbReference>
<name>A0A3T0EAJ0_9PROT</name>
<dbReference type="KEGG" id="gak:X907_1644"/>
<dbReference type="PANTHER" id="PTHR43667">
    <property type="entry name" value="CYCLOPROPANE-FATTY-ACYL-PHOSPHOLIPID SYNTHASE"/>
    <property type="match status" value="1"/>
</dbReference>
<dbReference type="InterPro" id="IPR003333">
    <property type="entry name" value="CMAS"/>
</dbReference>
<evidence type="ECO:0000313" key="6">
    <source>
        <dbReference type="EMBL" id="AZU04176.1"/>
    </source>
</evidence>
<dbReference type="InterPro" id="IPR050723">
    <property type="entry name" value="CFA/CMAS"/>
</dbReference>
<dbReference type="SUPFAM" id="SSF53335">
    <property type="entry name" value="S-adenosyl-L-methionine-dependent methyltransferases"/>
    <property type="match status" value="1"/>
</dbReference>
<dbReference type="PIRSF" id="PIRSF003085">
    <property type="entry name" value="CMAS"/>
    <property type="match status" value="1"/>
</dbReference>
<dbReference type="Proteomes" id="UP000286954">
    <property type="component" value="Chromosome"/>
</dbReference>
<keyword evidence="4" id="KW-0949">S-adenosyl-L-methionine</keyword>
<dbReference type="OrthoDB" id="9782855at2"/>
<protein>
    <submittedName>
        <fullName evidence="6">Cyclopropane-fatty-acyl-phospholipid synthase</fullName>
    </submittedName>
</protein>
<dbReference type="GO" id="GO:0008168">
    <property type="term" value="F:methyltransferase activity"/>
    <property type="evidence" value="ECO:0007669"/>
    <property type="project" value="UniProtKB-KW"/>
</dbReference>
<dbReference type="EMBL" id="CP018911">
    <property type="protein sequence ID" value="AZU04176.1"/>
    <property type="molecule type" value="Genomic_DNA"/>
</dbReference>
<dbReference type="AlphaFoldDB" id="A0A3T0EAJ0"/>
<evidence type="ECO:0000256" key="4">
    <source>
        <dbReference type="ARBA" id="ARBA00022691"/>
    </source>
</evidence>
<keyword evidence="2" id="KW-0489">Methyltransferase</keyword>